<sequence>MLVKFRNLIPESCSKRMCPLLSFGYFPLAKCSTTFDWKLEKAPQWMEIVNKREQRFLLPDSRLSPVLTSHKAKSARSCI</sequence>
<evidence type="ECO:0000313" key="2">
    <source>
        <dbReference type="Proteomes" id="UP000236630"/>
    </source>
</evidence>
<dbReference type="AlphaFoldDB" id="A0A2H5N0R0"/>
<evidence type="ECO:0000313" key="1">
    <source>
        <dbReference type="EMBL" id="GAY33844.1"/>
    </source>
</evidence>
<accession>A0A2H5N0R0</accession>
<feature type="non-terminal residue" evidence="1">
    <location>
        <position position="79"/>
    </location>
</feature>
<name>A0A2H5N0R0_CITUN</name>
<protein>
    <submittedName>
        <fullName evidence="1">Uncharacterized protein</fullName>
    </submittedName>
</protein>
<keyword evidence="2" id="KW-1185">Reference proteome</keyword>
<proteinExistence type="predicted"/>
<dbReference type="Proteomes" id="UP000236630">
    <property type="component" value="Unassembled WGS sequence"/>
</dbReference>
<organism evidence="1 2">
    <name type="scientific">Citrus unshiu</name>
    <name type="common">Satsuma mandarin</name>
    <name type="synonym">Citrus nobilis var. unshiu</name>
    <dbReference type="NCBI Taxonomy" id="55188"/>
    <lineage>
        <taxon>Eukaryota</taxon>
        <taxon>Viridiplantae</taxon>
        <taxon>Streptophyta</taxon>
        <taxon>Embryophyta</taxon>
        <taxon>Tracheophyta</taxon>
        <taxon>Spermatophyta</taxon>
        <taxon>Magnoliopsida</taxon>
        <taxon>eudicotyledons</taxon>
        <taxon>Gunneridae</taxon>
        <taxon>Pentapetalae</taxon>
        <taxon>rosids</taxon>
        <taxon>malvids</taxon>
        <taxon>Sapindales</taxon>
        <taxon>Rutaceae</taxon>
        <taxon>Aurantioideae</taxon>
        <taxon>Citrus</taxon>
    </lineage>
</organism>
<gene>
    <name evidence="1" type="ORF">CUMW_286880</name>
</gene>
<dbReference type="EMBL" id="BDQV01007212">
    <property type="protein sequence ID" value="GAY33844.1"/>
    <property type="molecule type" value="Genomic_DNA"/>
</dbReference>
<comment type="caution">
    <text evidence="1">The sequence shown here is derived from an EMBL/GenBank/DDBJ whole genome shotgun (WGS) entry which is preliminary data.</text>
</comment>
<reference evidence="1 2" key="1">
    <citation type="journal article" date="2017" name="Front. Genet.">
        <title>Draft sequencing of the heterozygous diploid genome of Satsuma (Citrus unshiu Marc.) using a hybrid assembly approach.</title>
        <authorList>
            <person name="Shimizu T."/>
            <person name="Tanizawa Y."/>
            <person name="Mochizuki T."/>
            <person name="Nagasaki H."/>
            <person name="Yoshioka T."/>
            <person name="Toyoda A."/>
            <person name="Fujiyama A."/>
            <person name="Kaminuma E."/>
            <person name="Nakamura Y."/>
        </authorList>
    </citation>
    <scope>NUCLEOTIDE SEQUENCE [LARGE SCALE GENOMIC DNA]</scope>
    <source>
        <strain evidence="2">cv. Miyagawa wase</strain>
    </source>
</reference>